<feature type="transmembrane region" description="Helical" evidence="7">
    <location>
        <begin position="7"/>
        <end position="29"/>
    </location>
</feature>
<evidence type="ECO:0000256" key="4">
    <source>
        <dbReference type="ARBA" id="ARBA00022692"/>
    </source>
</evidence>
<dbReference type="PANTHER" id="PTHR43744">
    <property type="entry name" value="ABC TRANSPORTER PERMEASE PROTEIN MG189-RELATED-RELATED"/>
    <property type="match status" value="1"/>
</dbReference>
<protein>
    <submittedName>
        <fullName evidence="9">Carbohydrate ABC transporter permease</fullName>
    </submittedName>
</protein>
<name>A0ABW4HN14_9BACI</name>
<feature type="domain" description="ABC transmembrane type-1" evidence="8">
    <location>
        <begin position="66"/>
        <end position="261"/>
    </location>
</feature>
<evidence type="ECO:0000259" key="8">
    <source>
        <dbReference type="PROSITE" id="PS50928"/>
    </source>
</evidence>
<dbReference type="PANTHER" id="PTHR43744:SF2">
    <property type="entry name" value="ARABINOOLIGOSACCHARIDES TRANSPORT SYSTEM PERMEASE PROTEIN ARAQ"/>
    <property type="match status" value="1"/>
</dbReference>
<organism evidence="9 10">
    <name type="scientific">Oceanobacillus luteolus</name>
    <dbReference type="NCBI Taxonomy" id="1274358"/>
    <lineage>
        <taxon>Bacteria</taxon>
        <taxon>Bacillati</taxon>
        <taxon>Bacillota</taxon>
        <taxon>Bacilli</taxon>
        <taxon>Bacillales</taxon>
        <taxon>Bacillaceae</taxon>
        <taxon>Oceanobacillus</taxon>
    </lineage>
</organism>
<feature type="transmembrane region" description="Helical" evidence="7">
    <location>
        <begin position="241"/>
        <end position="261"/>
    </location>
</feature>
<evidence type="ECO:0000256" key="6">
    <source>
        <dbReference type="ARBA" id="ARBA00023136"/>
    </source>
</evidence>
<feature type="transmembrane region" description="Helical" evidence="7">
    <location>
        <begin position="65"/>
        <end position="89"/>
    </location>
</feature>
<comment type="subcellular location">
    <subcellularLocation>
        <location evidence="1 7">Cell membrane</location>
        <topology evidence="1 7">Multi-pass membrane protein</topology>
    </subcellularLocation>
</comment>
<comment type="caution">
    <text evidence="9">The sequence shown here is derived from an EMBL/GenBank/DDBJ whole genome shotgun (WGS) entry which is preliminary data.</text>
</comment>
<dbReference type="PROSITE" id="PS50928">
    <property type="entry name" value="ABC_TM1"/>
    <property type="match status" value="1"/>
</dbReference>
<keyword evidence="10" id="KW-1185">Reference proteome</keyword>
<feature type="transmembrane region" description="Helical" evidence="7">
    <location>
        <begin position="131"/>
        <end position="157"/>
    </location>
</feature>
<comment type="similarity">
    <text evidence="7">Belongs to the binding-protein-dependent transport system permease family.</text>
</comment>
<evidence type="ECO:0000256" key="3">
    <source>
        <dbReference type="ARBA" id="ARBA00022475"/>
    </source>
</evidence>
<dbReference type="Gene3D" id="1.10.3720.10">
    <property type="entry name" value="MetI-like"/>
    <property type="match status" value="1"/>
</dbReference>
<keyword evidence="6 7" id="KW-0472">Membrane</keyword>
<evidence type="ECO:0000256" key="2">
    <source>
        <dbReference type="ARBA" id="ARBA00022448"/>
    </source>
</evidence>
<keyword evidence="4 7" id="KW-0812">Transmembrane</keyword>
<evidence type="ECO:0000256" key="5">
    <source>
        <dbReference type="ARBA" id="ARBA00022989"/>
    </source>
</evidence>
<dbReference type="SUPFAM" id="SSF161098">
    <property type="entry name" value="MetI-like"/>
    <property type="match status" value="1"/>
</dbReference>
<evidence type="ECO:0000256" key="1">
    <source>
        <dbReference type="ARBA" id="ARBA00004651"/>
    </source>
</evidence>
<dbReference type="Pfam" id="PF00528">
    <property type="entry name" value="BPD_transp_1"/>
    <property type="match status" value="1"/>
</dbReference>
<dbReference type="RefSeq" id="WP_251512745.1">
    <property type="nucleotide sequence ID" value="NZ_JAMBON010000007.1"/>
</dbReference>
<keyword evidence="3" id="KW-1003">Cell membrane</keyword>
<keyword evidence="5 7" id="KW-1133">Transmembrane helix</keyword>
<evidence type="ECO:0000256" key="7">
    <source>
        <dbReference type="RuleBase" id="RU363032"/>
    </source>
</evidence>
<evidence type="ECO:0000313" key="9">
    <source>
        <dbReference type="EMBL" id="MFD1606472.1"/>
    </source>
</evidence>
<proteinExistence type="inferred from homology"/>
<dbReference type="InterPro" id="IPR035906">
    <property type="entry name" value="MetI-like_sf"/>
</dbReference>
<keyword evidence="2 7" id="KW-0813">Transport</keyword>
<accession>A0ABW4HN14</accession>
<dbReference type="Proteomes" id="UP001597221">
    <property type="component" value="Unassembled WGS sequence"/>
</dbReference>
<sequence>MINWKSIFTYVILSVAAFVSLFPFIWMLISMTNKSVDITRGSLMPGSNLFENLSNLFANYNVGSALFNSFFIAIIATVLCLIVSALAGYGFEVYQSKGKDIVFTILLLSMMIPFAALMIPLFRFFGNISQVFPAIGVDTLYAVILPYVTTAFFVFFFRQNTKMFTKDLIEAGRIDGLSELGIFFRIYMPSMKNTLAAAGIISFMNNWNNYLWPLVIIQSPENQTIPLLISNLGSGYTPDYGVIYTAIVIGTIPTALVFFFLQRFFVEGMTGSVKG</sequence>
<gene>
    <name evidence="9" type="ORF">ACFSBH_02160</name>
</gene>
<dbReference type="CDD" id="cd06261">
    <property type="entry name" value="TM_PBP2"/>
    <property type="match status" value="1"/>
</dbReference>
<feature type="transmembrane region" description="Helical" evidence="7">
    <location>
        <begin position="101"/>
        <end position="125"/>
    </location>
</feature>
<reference evidence="10" key="1">
    <citation type="journal article" date="2019" name="Int. J. Syst. Evol. Microbiol.">
        <title>The Global Catalogue of Microorganisms (GCM) 10K type strain sequencing project: providing services to taxonomists for standard genome sequencing and annotation.</title>
        <authorList>
            <consortium name="The Broad Institute Genomics Platform"/>
            <consortium name="The Broad Institute Genome Sequencing Center for Infectious Disease"/>
            <person name="Wu L."/>
            <person name="Ma J."/>
        </authorList>
    </citation>
    <scope>NUCLEOTIDE SEQUENCE [LARGE SCALE GENOMIC DNA]</scope>
    <source>
        <strain evidence="10">CGMCC 1.12376</strain>
    </source>
</reference>
<evidence type="ECO:0000313" key="10">
    <source>
        <dbReference type="Proteomes" id="UP001597221"/>
    </source>
</evidence>
<dbReference type="EMBL" id="JBHUDE010000007">
    <property type="protein sequence ID" value="MFD1606472.1"/>
    <property type="molecule type" value="Genomic_DNA"/>
</dbReference>
<dbReference type="InterPro" id="IPR000515">
    <property type="entry name" value="MetI-like"/>
</dbReference>